<dbReference type="STRING" id="988801.SAMN05216522_104120"/>
<sequence length="192" mass="21528">MSIDIHSLISHYGYLALVIGCMAEGETFVLLGGIAAHEGLLHLYWVIAAAMVGGIIGDQILFFLGWRYGTKFLTRFEKQQSKIDKANTLIHRHPALFVIGARFMYGFRIIGPIIIGSSGLHPWLFVLLNIIGAALWAGIFASLGFYAGKIITPWLNRIEGYLEPLFWVAVAALVIWGMWKLIQWLRTRNSPQ</sequence>
<dbReference type="PANTHER" id="PTHR42709:SF2">
    <property type="entry name" value="INNER MEMBRANE PROTEIN YOHD"/>
    <property type="match status" value="1"/>
</dbReference>
<evidence type="ECO:0000256" key="1">
    <source>
        <dbReference type="SAM" id="Phobius"/>
    </source>
</evidence>
<feature type="domain" description="VTT" evidence="2">
    <location>
        <begin position="26"/>
        <end position="144"/>
    </location>
</feature>
<keyword evidence="1" id="KW-0472">Membrane</keyword>
<evidence type="ECO:0000313" key="3">
    <source>
        <dbReference type="EMBL" id="SEQ58667.1"/>
    </source>
</evidence>
<accession>A0A1H9H8T3</accession>
<feature type="transmembrane region" description="Helical" evidence="1">
    <location>
        <begin position="95"/>
        <end position="117"/>
    </location>
</feature>
<dbReference type="AlphaFoldDB" id="A0A1H9H8T3"/>
<keyword evidence="4" id="KW-1185">Reference proteome</keyword>
<proteinExistence type="predicted"/>
<organism evidence="3 4">
    <name type="scientific">Rosenbergiella nectarea</name>
    <dbReference type="NCBI Taxonomy" id="988801"/>
    <lineage>
        <taxon>Bacteria</taxon>
        <taxon>Pseudomonadati</taxon>
        <taxon>Pseudomonadota</taxon>
        <taxon>Gammaproteobacteria</taxon>
        <taxon>Enterobacterales</taxon>
        <taxon>Erwiniaceae</taxon>
        <taxon>Rosenbergiella</taxon>
    </lineage>
</organism>
<dbReference type="OrthoDB" id="948134at2"/>
<dbReference type="Pfam" id="PF09335">
    <property type="entry name" value="VTT_dom"/>
    <property type="match status" value="1"/>
</dbReference>
<feature type="transmembrane region" description="Helical" evidence="1">
    <location>
        <begin position="12"/>
        <end position="36"/>
    </location>
</feature>
<dbReference type="Proteomes" id="UP000242515">
    <property type="component" value="Unassembled WGS sequence"/>
</dbReference>
<reference evidence="4" key="1">
    <citation type="submission" date="2016-10" db="EMBL/GenBank/DDBJ databases">
        <authorList>
            <person name="Varghese N."/>
            <person name="Submissions S."/>
        </authorList>
    </citation>
    <scope>NUCLEOTIDE SEQUENCE [LARGE SCALE GENOMIC DNA]</scope>
    <source>
        <strain evidence="4">8N4</strain>
    </source>
</reference>
<dbReference type="GO" id="GO:0005886">
    <property type="term" value="C:plasma membrane"/>
    <property type="evidence" value="ECO:0007669"/>
    <property type="project" value="TreeGrafter"/>
</dbReference>
<feature type="transmembrane region" description="Helical" evidence="1">
    <location>
        <begin position="42"/>
        <end position="66"/>
    </location>
</feature>
<evidence type="ECO:0000313" key="4">
    <source>
        <dbReference type="Proteomes" id="UP000242515"/>
    </source>
</evidence>
<keyword evidence="1" id="KW-0812">Transmembrane</keyword>
<name>A0A1H9H8T3_9GAMM</name>
<protein>
    <submittedName>
        <fullName evidence="3">Membrane protein DedA, SNARE-associated domain</fullName>
    </submittedName>
</protein>
<keyword evidence="1" id="KW-1133">Transmembrane helix</keyword>
<dbReference type="InterPro" id="IPR051311">
    <property type="entry name" value="DedA_domain"/>
</dbReference>
<feature type="transmembrane region" description="Helical" evidence="1">
    <location>
        <begin position="160"/>
        <end position="179"/>
    </location>
</feature>
<dbReference type="PANTHER" id="PTHR42709">
    <property type="entry name" value="ALKALINE PHOSPHATASE LIKE PROTEIN"/>
    <property type="match status" value="1"/>
</dbReference>
<dbReference type="EMBL" id="FOGC01000004">
    <property type="protein sequence ID" value="SEQ58667.1"/>
    <property type="molecule type" value="Genomic_DNA"/>
</dbReference>
<gene>
    <name evidence="3" type="ORF">SAMN05216522_104120</name>
</gene>
<dbReference type="InterPro" id="IPR032816">
    <property type="entry name" value="VTT_dom"/>
</dbReference>
<evidence type="ECO:0000259" key="2">
    <source>
        <dbReference type="Pfam" id="PF09335"/>
    </source>
</evidence>
<dbReference type="RefSeq" id="WP_092674527.1">
    <property type="nucleotide sequence ID" value="NZ_FOGC01000004.1"/>
</dbReference>
<feature type="transmembrane region" description="Helical" evidence="1">
    <location>
        <begin position="123"/>
        <end position="148"/>
    </location>
</feature>